<keyword evidence="2" id="KW-1133">Transmembrane helix</keyword>
<evidence type="ECO:0000256" key="2">
    <source>
        <dbReference type="SAM" id="Phobius"/>
    </source>
</evidence>
<dbReference type="Proteomes" id="UP001157418">
    <property type="component" value="Unassembled WGS sequence"/>
</dbReference>
<proteinExistence type="predicted"/>
<evidence type="ECO:0000256" key="1">
    <source>
        <dbReference type="SAM" id="MobiDB-lite"/>
    </source>
</evidence>
<feature type="compositionally biased region" description="Low complexity" evidence="1">
    <location>
        <begin position="40"/>
        <end position="50"/>
    </location>
</feature>
<gene>
    <name evidence="3" type="ORF">LVIROSA_LOCUS27068</name>
</gene>
<dbReference type="EMBL" id="CAKMRJ010005412">
    <property type="protein sequence ID" value="CAH1440965.1"/>
    <property type="molecule type" value="Genomic_DNA"/>
</dbReference>
<evidence type="ECO:0008006" key="5">
    <source>
        <dbReference type="Google" id="ProtNLM"/>
    </source>
</evidence>
<evidence type="ECO:0000313" key="4">
    <source>
        <dbReference type="Proteomes" id="UP001157418"/>
    </source>
</evidence>
<feature type="transmembrane region" description="Helical" evidence="2">
    <location>
        <begin position="166"/>
        <end position="184"/>
    </location>
</feature>
<evidence type="ECO:0000313" key="3">
    <source>
        <dbReference type="EMBL" id="CAH1440965.1"/>
    </source>
</evidence>
<keyword evidence="4" id="KW-1185">Reference proteome</keyword>
<feature type="compositionally biased region" description="Polar residues" evidence="1">
    <location>
        <begin position="51"/>
        <end position="61"/>
    </location>
</feature>
<protein>
    <recommendedName>
        <fullName evidence="5">Potassium transporter</fullName>
    </recommendedName>
</protein>
<dbReference type="AlphaFoldDB" id="A0AAU9NSQ7"/>
<reference evidence="3 4" key="1">
    <citation type="submission" date="2022-01" db="EMBL/GenBank/DDBJ databases">
        <authorList>
            <person name="Xiong W."/>
            <person name="Schranz E."/>
        </authorList>
    </citation>
    <scope>NUCLEOTIDE SEQUENCE [LARGE SCALE GENOMIC DNA]</scope>
</reference>
<name>A0AAU9NSQ7_9ASTR</name>
<keyword evidence="2" id="KW-0472">Membrane</keyword>
<organism evidence="3 4">
    <name type="scientific">Lactuca virosa</name>
    <dbReference type="NCBI Taxonomy" id="75947"/>
    <lineage>
        <taxon>Eukaryota</taxon>
        <taxon>Viridiplantae</taxon>
        <taxon>Streptophyta</taxon>
        <taxon>Embryophyta</taxon>
        <taxon>Tracheophyta</taxon>
        <taxon>Spermatophyta</taxon>
        <taxon>Magnoliopsida</taxon>
        <taxon>eudicotyledons</taxon>
        <taxon>Gunneridae</taxon>
        <taxon>Pentapetalae</taxon>
        <taxon>asterids</taxon>
        <taxon>campanulids</taxon>
        <taxon>Asterales</taxon>
        <taxon>Asteraceae</taxon>
        <taxon>Cichorioideae</taxon>
        <taxon>Cichorieae</taxon>
        <taxon>Lactucinae</taxon>
        <taxon>Lactuca</taxon>
    </lineage>
</organism>
<keyword evidence="2" id="KW-0812">Transmembrane</keyword>
<sequence length="196" mass="21708">MVHHPSKYRTLILDWRTLSMDGNHAPRASCLLLHRSSSQEQSISSSSSRQTGPLATGSNPTGPGVCISTAKPTVIVIAAPTKWQQDPIPILHPPSANSFSSAAKDGMTVEECETMIQRSLRSQRIEMDLTEEIENEGGIWVLEQKIDQPMDEEAGRLKNMYREKKFSVILLLCLAFQSLGVVYGDLGTSPLYVFYN</sequence>
<accession>A0AAU9NSQ7</accession>
<comment type="caution">
    <text evidence="3">The sequence shown here is derived from an EMBL/GenBank/DDBJ whole genome shotgun (WGS) entry which is preliminary data.</text>
</comment>
<feature type="region of interest" description="Disordered" evidence="1">
    <location>
        <begin position="40"/>
        <end position="65"/>
    </location>
</feature>